<feature type="region of interest" description="Disordered" evidence="1">
    <location>
        <begin position="171"/>
        <end position="267"/>
    </location>
</feature>
<feature type="compositionally biased region" description="Basic and acidic residues" evidence="1">
    <location>
        <begin position="171"/>
        <end position="191"/>
    </location>
</feature>
<sequence>MSPMLDDNRKAMVKPDLSGLIDRKMVASISRLALTPGAPLSEPVFDQSGPPRKHGTSTAAMCSTRIIVDITLKSLMMSAPIQTVKLIPMRSYQTPDTVSVDLIGLQLPRPEEDRMKRSAAWRSHQQLTQVLKITVIPPRGARHRVLCRSSNESIFSETIYYADPHTQDITAERSEQSAGEERQDSDAEGWRAVESQQPQEQQRHPGQPYDPRRAQVEEQRRAQQEERRRAQEEAQRRAQEEEQRRAHEEERRRALHQAQLDRSRQME</sequence>
<evidence type="ECO:0000313" key="3">
    <source>
        <dbReference type="Proteomes" id="UP000054047"/>
    </source>
</evidence>
<organism evidence="2 3">
    <name type="scientific">Ancylostoma duodenale</name>
    <dbReference type="NCBI Taxonomy" id="51022"/>
    <lineage>
        <taxon>Eukaryota</taxon>
        <taxon>Metazoa</taxon>
        <taxon>Ecdysozoa</taxon>
        <taxon>Nematoda</taxon>
        <taxon>Chromadorea</taxon>
        <taxon>Rhabditida</taxon>
        <taxon>Rhabditina</taxon>
        <taxon>Rhabditomorpha</taxon>
        <taxon>Strongyloidea</taxon>
        <taxon>Ancylostomatidae</taxon>
        <taxon>Ancylostomatinae</taxon>
        <taxon>Ancylostoma</taxon>
    </lineage>
</organism>
<evidence type="ECO:0000256" key="1">
    <source>
        <dbReference type="SAM" id="MobiDB-lite"/>
    </source>
</evidence>
<reference evidence="2 3" key="1">
    <citation type="submission" date="2013-12" db="EMBL/GenBank/DDBJ databases">
        <title>Draft genome of the parsitic nematode Ancylostoma duodenale.</title>
        <authorList>
            <person name="Mitreva M."/>
        </authorList>
    </citation>
    <scope>NUCLEOTIDE SEQUENCE [LARGE SCALE GENOMIC DNA]</scope>
    <source>
        <strain evidence="2 3">Zhejiang</strain>
    </source>
</reference>
<gene>
    <name evidence="2" type="ORF">ANCDUO_05069</name>
</gene>
<dbReference type="EMBL" id="KN727969">
    <property type="protein sequence ID" value="KIH64617.1"/>
    <property type="molecule type" value="Genomic_DNA"/>
</dbReference>
<evidence type="ECO:0000313" key="2">
    <source>
        <dbReference type="EMBL" id="KIH64617.1"/>
    </source>
</evidence>
<dbReference type="Proteomes" id="UP000054047">
    <property type="component" value="Unassembled WGS sequence"/>
</dbReference>
<keyword evidence="3" id="KW-1185">Reference proteome</keyword>
<feature type="compositionally biased region" description="Basic and acidic residues" evidence="1">
    <location>
        <begin position="210"/>
        <end position="252"/>
    </location>
</feature>
<dbReference type="AlphaFoldDB" id="A0A0C2DPL4"/>
<dbReference type="OrthoDB" id="5896400at2759"/>
<protein>
    <submittedName>
        <fullName evidence="2">Uncharacterized protein</fullName>
    </submittedName>
</protein>
<proteinExistence type="predicted"/>
<feature type="compositionally biased region" description="Low complexity" evidence="1">
    <location>
        <begin position="196"/>
        <end position="207"/>
    </location>
</feature>
<name>A0A0C2DPL4_9BILA</name>
<accession>A0A0C2DPL4</accession>